<name>A0A1X1R3W5_MYCFA</name>
<dbReference type="Gene3D" id="1.20.1290.10">
    <property type="entry name" value="AhpD-like"/>
    <property type="match status" value="1"/>
</dbReference>
<evidence type="ECO:0000313" key="1">
    <source>
        <dbReference type="EMBL" id="ORU99004.1"/>
    </source>
</evidence>
<keyword evidence="1" id="KW-0575">Peroxidase</keyword>
<dbReference type="InterPro" id="IPR003779">
    <property type="entry name" value="CMD-like"/>
</dbReference>
<gene>
    <name evidence="1" type="ORF">AWC04_17970</name>
</gene>
<sequence length="118" mass="12093">MSDETHNHDLLATVNAQGRALRALIPGVYQGFAATHKAAMADGALPTKTKELIALAIGVTNRCDGCIASHARGSARAGATKEEVAEALGVAILMNGGHSTVFGPRAFAAFCEFADAGK</sequence>
<dbReference type="Proteomes" id="UP000193484">
    <property type="component" value="Unassembled WGS sequence"/>
</dbReference>
<reference evidence="1 2" key="1">
    <citation type="submission" date="2016-01" db="EMBL/GenBank/DDBJ databases">
        <title>The new phylogeny of the genus Mycobacterium.</title>
        <authorList>
            <person name="Tarcisio F."/>
            <person name="Conor M."/>
            <person name="Antonella G."/>
            <person name="Elisabetta G."/>
            <person name="Giulia F.S."/>
            <person name="Sara T."/>
            <person name="Anna F."/>
            <person name="Clotilde B."/>
            <person name="Roberto B."/>
            <person name="Veronica D.S."/>
            <person name="Fabio R."/>
            <person name="Monica P."/>
            <person name="Olivier J."/>
            <person name="Enrico T."/>
            <person name="Nicola S."/>
        </authorList>
    </citation>
    <scope>NUCLEOTIDE SEQUENCE [LARGE SCALE GENOMIC DNA]</scope>
    <source>
        <strain evidence="1 2">DSM 44179</strain>
    </source>
</reference>
<evidence type="ECO:0000313" key="2">
    <source>
        <dbReference type="Proteomes" id="UP000193484"/>
    </source>
</evidence>
<dbReference type="RefSeq" id="WP_085099844.1">
    <property type="nucleotide sequence ID" value="NZ_AP022603.1"/>
</dbReference>
<accession>A0A1X1R3W5</accession>
<dbReference type="InterPro" id="IPR004675">
    <property type="entry name" value="AhpD_core"/>
</dbReference>
<organism evidence="1 2">
    <name type="scientific">Mycolicibacterium fallax</name>
    <name type="common">Mycobacterium fallax</name>
    <dbReference type="NCBI Taxonomy" id="1793"/>
    <lineage>
        <taxon>Bacteria</taxon>
        <taxon>Bacillati</taxon>
        <taxon>Actinomycetota</taxon>
        <taxon>Actinomycetes</taxon>
        <taxon>Mycobacteriales</taxon>
        <taxon>Mycobacteriaceae</taxon>
        <taxon>Mycolicibacterium</taxon>
    </lineage>
</organism>
<keyword evidence="1" id="KW-0560">Oxidoreductase</keyword>
<keyword evidence="2" id="KW-1185">Reference proteome</keyword>
<dbReference type="STRING" id="1793.AWC04_17970"/>
<dbReference type="OrthoDB" id="1683318at2"/>
<comment type="caution">
    <text evidence="1">The sequence shown here is derived from an EMBL/GenBank/DDBJ whole genome shotgun (WGS) entry which is preliminary data.</text>
</comment>
<protein>
    <submittedName>
        <fullName evidence="1">Alkylhydroperoxidase</fullName>
    </submittedName>
</protein>
<dbReference type="Pfam" id="PF02627">
    <property type="entry name" value="CMD"/>
    <property type="match status" value="1"/>
</dbReference>
<dbReference type="GO" id="GO:0051920">
    <property type="term" value="F:peroxiredoxin activity"/>
    <property type="evidence" value="ECO:0007669"/>
    <property type="project" value="InterPro"/>
</dbReference>
<dbReference type="InterPro" id="IPR029032">
    <property type="entry name" value="AhpD-like"/>
</dbReference>
<dbReference type="SUPFAM" id="SSF69118">
    <property type="entry name" value="AhpD-like"/>
    <property type="match status" value="1"/>
</dbReference>
<dbReference type="NCBIfam" id="TIGR00778">
    <property type="entry name" value="ahpD_dom"/>
    <property type="match status" value="1"/>
</dbReference>
<dbReference type="AlphaFoldDB" id="A0A1X1R3W5"/>
<proteinExistence type="predicted"/>
<dbReference type="PANTHER" id="PTHR33930:SF2">
    <property type="entry name" value="BLR3452 PROTEIN"/>
    <property type="match status" value="1"/>
</dbReference>
<dbReference type="EMBL" id="LQOJ01000054">
    <property type="protein sequence ID" value="ORU99004.1"/>
    <property type="molecule type" value="Genomic_DNA"/>
</dbReference>
<dbReference type="PANTHER" id="PTHR33930">
    <property type="entry name" value="ALKYL HYDROPEROXIDE REDUCTASE AHPD"/>
    <property type="match status" value="1"/>
</dbReference>